<organism evidence="4 5">
    <name type="scientific">Pseudomonas indica</name>
    <dbReference type="NCBI Taxonomy" id="137658"/>
    <lineage>
        <taxon>Bacteria</taxon>
        <taxon>Pseudomonadati</taxon>
        <taxon>Pseudomonadota</taxon>
        <taxon>Gammaproteobacteria</taxon>
        <taxon>Pseudomonadales</taxon>
        <taxon>Pseudomonadaceae</taxon>
        <taxon>Pseudomonas</taxon>
    </lineage>
</organism>
<dbReference type="InterPro" id="IPR011006">
    <property type="entry name" value="CheY-like_superfamily"/>
</dbReference>
<dbReference type="InterPro" id="IPR001789">
    <property type="entry name" value="Sig_transdc_resp-reg_receiver"/>
</dbReference>
<feature type="domain" description="Response regulatory" evidence="3">
    <location>
        <begin position="160"/>
        <end position="274"/>
    </location>
</feature>
<feature type="domain" description="Response regulatory" evidence="3">
    <location>
        <begin position="14"/>
        <end position="128"/>
    </location>
</feature>
<dbReference type="SMART" id="SM00448">
    <property type="entry name" value="REC"/>
    <property type="match status" value="2"/>
</dbReference>
<evidence type="ECO:0000256" key="1">
    <source>
        <dbReference type="ARBA" id="ARBA00022553"/>
    </source>
</evidence>
<keyword evidence="5" id="KW-1185">Reference proteome</keyword>
<dbReference type="SUPFAM" id="SSF52172">
    <property type="entry name" value="CheY-like"/>
    <property type="match status" value="2"/>
</dbReference>
<dbReference type="EMBL" id="FNFD01000018">
    <property type="protein sequence ID" value="SDL31975.1"/>
    <property type="molecule type" value="Genomic_DNA"/>
</dbReference>
<sequence length="322" mass="36162">MSAIPAYEIPERATVLFVDDERYILMSLSSLFRSSYRVLSTTDPNEALEIVRREKVDVIVSDQRMPQMLGAELLRRVRRVSPGTMRILLTGYSDMSSVISSINDGEVFRFINKPWSNDEMRTLVASAVQIARNTVNVIPLEGEEELAEAAPVKVSPIDAGVLVIDDEGDLADVCRDVMENSSRCFVVRDLDSALRVLDRENVDVVVSDVSVAGQDVSDFVKVLKAMHPAISTIVTSRNLDSNVAINLINEGQIYRYLKRPVQKGMMRLSLMSAARHVSNVRAVPELQQRHVVEDIGQIRDQSLFRRLVTRYWPFRKGDAPDA</sequence>
<keyword evidence="4" id="KW-0808">Transferase</keyword>
<keyword evidence="4" id="KW-0418">Kinase</keyword>
<accession>A0A1G9J3U2</accession>
<name>A0A1G9J3U2_9PSED</name>
<dbReference type="Pfam" id="PF00072">
    <property type="entry name" value="Response_reg"/>
    <property type="match status" value="2"/>
</dbReference>
<dbReference type="PANTHER" id="PTHR44591">
    <property type="entry name" value="STRESS RESPONSE REGULATOR PROTEIN 1"/>
    <property type="match status" value="1"/>
</dbReference>
<dbReference type="PANTHER" id="PTHR44591:SF19">
    <property type="entry name" value="TWO-COMPONENT RESPONSE REGULATOR-RELATED"/>
    <property type="match status" value="1"/>
</dbReference>
<feature type="modified residue" description="4-aspartylphosphate" evidence="2">
    <location>
        <position position="208"/>
    </location>
</feature>
<dbReference type="GO" id="GO:0004674">
    <property type="term" value="F:protein serine/threonine kinase activity"/>
    <property type="evidence" value="ECO:0007669"/>
    <property type="project" value="UniProtKB-KW"/>
</dbReference>
<dbReference type="Proteomes" id="UP000198706">
    <property type="component" value="Unassembled WGS sequence"/>
</dbReference>
<dbReference type="RefSeq" id="WP_084338363.1">
    <property type="nucleotide sequence ID" value="NZ_FNFD01000018.1"/>
</dbReference>
<gene>
    <name evidence="4" type="ORF">SAMN05216186_11843</name>
</gene>
<evidence type="ECO:0000313" key="5">
    <source>
        <dbReference type="Proteomes" id="UP000198706"/>
    </source>
</evidence>
<reference evidence="4 5" key="1">
    <citation type="submission" date="2016-10" db="EMBL/GenBank/DDBJ databases">
        <authorList>
            <person name="de Groot N.N."/>
        </authorList>
    </citation>
    <scope>NUCLEOTIDE SEQUENCE [LARGE SCALE GENOMIC DNA]</scope>
    <source>
        <strain evidence="4 5">JCM 21544</strain>
    </source>
</reference>
<dbReference type="AlphaFoldDB" id="A0A1G9J3U2"/>
<dbReference type="OrthoDB" id="9802066at2"/>
<dbReference type="PROSITE" id="PS50110">
    <property type="entry name" value="RESPONSE_REGULATORY"/>
    <property type="match status" value="2"/>
</dbReference>
<dbReference type="STRING" id="137658.SAMN05216186_11843"/>
<feature type="modified residue" description="4-aspartylphosphate" evidence="2">
    <location>
        <position position="62"/>
    </location>
</feature>
<dbReference type="InterPro" id="IPR050595">
    <property type="entry name" value="Bact_response_regulator"/>
</dbReference>
<protein>
    <submittedName>
        <fullName evidence="4">Serine/threonine protein kinase</fullName>
    </submittedName>
</protein>
<keyword evidence="4" id="KW-0723">Serine/threonine-protein kinase</keyword>
<proteinExistence type="predicted"/>
<evidence type="ECO:0000313" key="4">
    <source>
        <dbReference type="EMBL" id="SDL31975.1"/>
    </source>
</evidence>
<dbReference type="CDD" id="cd17569">
    <property type="entry name" value="REC_HupR-like"/>
    <property type="match status" value="1"/>
</dbReference>
<dbReference type="Gene3D" id="3.40.50.2300">
    <property type="match status" value="2"/>
</dbReference>
<keyword evidence="1 2" id="KW-0597">Phosphoprotein</keyword>
<dbReference type="GO" id="GO:0000160">
    <property type="term" value="P:phosphorelay signal transduction system"/>
    <property type="evidence" value="ECO:0007669"/>
    <property type="project" value="InterPro"/>
</dbReference>
<evidence type="ECO:0000259" key="3">
    <source>
        <dbReference type="PROSITE" id="PS50110"/>
    </source>
</evidence>
<evidence type="ECO:0000256" key="2">
    <source>
        <dbReference type="PROSITE-ProRule" id="PRU00169"/>
    </source>
</evidence>